<dbReference type="AlphaFoldDB" id="A0A2Z6MJ53"/>
<gene>
    <name evidence="2" type="ORF">TSUD_202160</name>
</gene>
<evidence type="ECO:0000313" key="2">
    <source>
        <dbReference type="EMBL" id="GAU18327.1"/>
    </source>
</evidence>
<dbReference type="EMBL" id="DF973182">
    <property type="protein sequence ID" value="GAU18327.1"/>
    <property type="molecule type" value="Genomic_DNA"/>
</dbReference>
<feature type="compositionally biased region" description="Basic and acidic residues" evidence="1">
    <location>
        <begin position="93"/>
        <end position="108"/>
    </location>
</feature>
<dbReference type="Proteomes" id="UP000242715">
    <property type="component" value="Unassembled WGS sequence"/>
</dbReference>
<name>A0A2Z6MJ53_TRISU</name>
<keyword evidence="3" id="KW-1185">Reference proteome</keyword>
<reference evidence="3" key="1">
    <citation type="journal article" date="2017" name="Front. Plant Sci.">
        <title>Climate Clever Clovers: New Paradigm to Reduce the Environmental Footprint of Ruminants by Breeding Low Methanogenic Forages Utilizing Haplotype Variation.</title>
        <authorList>
            <person name="Kaur P."/>
            <person name="Appels R."/>
            <person name="Bayer P.E."/>
            <person name="Keeble-Gagnere G."/>
            <person name="Wang J."/>
            <person name="Hirakawa H."/>
            <person name="Shirasawa K."/>
            <person name="Vercoe P."/>
            <person name="Stefanova K."/>
            <person name="Durmic Z."/>
            <person name="Nichols P."/>
            <person name="Revell C."/>
            <person name="Isobe S.N."/>
            <person name="Edwards D."/>
            <person name="Erskine W."/>
        </authorList>
    </citation>
    <scope>NUCLEOTIDE SEQUENCE [LARGE SCALE GENOMIC DNA]</scope>
    <source>
        <strain evidence="3">cv. Daliak</strain>
    </source>
</reference>
<feature type="region of interest" description="Disordered" evidence="1">
    <location>
        <begin position="1"/>
        <end position="23"/>
    </location>
</feature>
<evidence type="ECO:0000256" key="1">
    <source>
        <dbReference type="SAM" id="MobiDB-lite"/>
    </source>
</evidence>
<accession>A0A2Z6MJ53</accession>
<sequence>MAKTTGLGKYRRVCRNGSSNRGRRLSRAYLRPFRSSTPHFPDYSSSYPPFLNDRLVNAIMKNNSDSDSHSHLTKCSSSTIGGEKEIINNNSDSEPHSPVKVVVKDQKKEKKRKKIQDGEEGSEERKGKNSTKQKVAVSDGVSLHL</sequence>
<organism evidence="2 3">
    <name type="scientific">Trifolium subterraneum</name>
    <name type="common">Subterranean clover</name>
    <dbReference type="NCBI Taxonomy" id="3900"/>
    <lineage>
        <taxon>Eukaryota</taxon>
        <taxon>Viridiplantae</taxon>
        <taxon>Streptophyta</taxon>
        <taxon>Embryophyta</taxon>
        <taxon>Tracheophyta</taxon>
        <taxon>Spermatophyta</taxon>
        <taxon>Magnoliopsida</taxon>
        <taxon>eudicotyledons</taxon>
        <taxon>Gunneridae</taxon>
        <taxon>Pentapetalae</taxon>
        <taxon>rosids</taxon>
        <taxon>fabids</taxon>
        <taxon>Fabales</taxon>
        <taxon>Fabaceae</taxon>
        <taxon>Papilionoideae</taxon>
        <taxon>50 kb inversion clade</taxon>
        <taxon>NPAAA clade</taxon>
        <taxon>Hologalegina</taxon>
        <taxon>IRL clade</taxon>
        <taxon>Trifolieae</taxon>
        <taxon>Trifolium</taxon>
    </lineage>
</organism>
<dbReference type="OrthoDB" id="10613190at2759"/>
<proteinExistence type="predicted"/>
<protein>
    <submittedName>
        <fullName evidence="2">Uncharacterized protein</fullName>
    </submittedName>
</protein>
<evidence type="ECO:0000313" key="3">
    <source>
        <dbReference type="Proteomes" id="UP000242715"/>
    </source>
</evidence>
<feature type="region of interest" description="Disordered" evidence="1">
    <location>
        <begin position="62"/>
        <end position="145"/>
    </location>
</feature>